<evidence type="ECO:0000313" key="6">
    <source>
        <dbReference type="EMBL" id="ACZ61750.1"/>
    </source>
</evidence>
<sequence length="224" mass="24735">MQTTQMIKVLLADDHVIVREGTRELIQRESGMMVVGEASDGVEAVEMSMKVHPDVVVMDIAMPRLNGIEATKQIKQLLPTTAILILTAYESEQYILAILEAGAAGFLLKNVKGTQLLEAIRAVYAGESVLQPSTTRRVIDQLINKATKTEEVSAVNPLTDREIEVLKMAARGVSNKDIADQLYLSNRTIQTHLSNICKKLSVGSRTEAILYGLKRGWFIMEDLP</sequence>
<name>D2BHF0_DEHMV</name>
<dbReference type="PROSITE" id="PS00622">
    <property type="entry name" value="HTH_LUXR_1"/>
    <property type="match status" value="1"/>
</dbReference>
<dbReference type="InterPro" id="IPR011006">
    <property type="entry name" value="CheY-like_superfamily"/>
</dbReference>
<evidence type="ECO:0000313" key="7">
    <source>
        <dbReference type="Proteomes" id="UP000002506"/>
    </source>
</evidence>
<feature type="domain" description="HTH luxR-type" evidence="4">
    <location>
        <begin position="151"/>
        <end position="216"/>
    </location>
</feature>
<dbReference type="SMART" id="SM00448">
    <property type="entry name" value="REC"/>
    <property type="match status" value="1"/>
</dbReference>
<dbReference type="PROSITE" id="PS50110">
    <property type="entry name" value="RESPONSE_REGULATORY"/>
    <property type="match status" value="1"/>
</dbReference>
<dbReference type="GO" id="GO:0003677">
    <property type="term" value="F:DNA binding"/>
    <property type="evidence" value="ECO:0007669"/>
    <property type="project" value="UniProtKB-KW"/>
</dbReference>
<dbReference type="RefSeq" id="WP_012881912.1">
    <property type="nucleotide sequence ID" value="NC_013552.1"/>
</dbReference>
<dbReference type="InterPro" id="IPR058245">
    <property type="entry name" value="NreC/VraR/RcsB-like_REC"/>
</dbReference>
<dbReference type="PANTHER" id="PTHR43214:SF43">
    <property type="entry name" value="TWO-COMPONENT RESPONSE REGULATOR"/>
    <property type="match status" value="1"/>
</dbReference>
<dbReference type="GO" id="GO:0006355">
    <property type="term" value="P:regulation of DNA-templated transcription"/>
    <property type="evidence" value="ECO:0007669"/>
    <property type="project" value="InterPro"/>
</dbReference>
<keyword evidence="2 6" id="KW-0238">DNA-binding</keyword>
<dbReference type="Proteomes" id="UP000002506">
    <property type="component" value="Chromosome"/>
</dbReference>
<feature type="domain" description="Response regulatory" evidence="5">
    <location>
        <begin position="8"/>
        <end position="124"/>
    </location>
</feature>
<dbReference type="InterPro" id="IPR016032">
    <property type="entry name" value="Sig_transdc_resp-reg_C-effctor"/>
</dbReference>
<evidence type="ECO:0000256" key="1">
    <source>
        <dbReference type="ARBA" id="ARBA00022553"/>
    </source>
</evidence>
<dbReference type="OrthoDB" id="9779069at2"/>
<dbReference type="PROSITE" id="PS50043">
    <property type="entry name" value="HTH_LUXR_2"/>
    <property type="match status" value="1"/>
</dbReference>
<feature type="modified residue" description="4-aspartylphosphate" evidence="3">
    <location>
        <position position="59"/>
    </location>
</feature>
<dbReference type="InterPro" id="IPR001789">
    <property type="entry name" value="Sig_transdc_resp-reg_receiver"/>
</dbReference>
<dbReference type="CDD" id="cd06170">
    <property type="entry name" value="LuxR_C_like"/>
    <property type="match status" value="1"/>
</dbReference>
<dbReference type="EMBL" id="CP001827">
    <property type="protein sequence ID" value="ACZ61750.1"/>
    <property type="molecule type" value="Genomic_DNA"/>
</dbReference>
<keyword evidence="1 3" id="KW-0597">Phosphoprotein</keyword>
<proteinExistence type="predicted"/>
<dbReference type="InterPro" id="IPR000792">
    <property type="entry name" value="Tscrpt_reg_LuxR_C"/>
</dbReference>
<dbReference type="PANTHER" id="PTHR43214">
    <property type="entry name" value="TWO-COMPONENT RESPONSE REGULATOR"/>
    <property type="match status" value="1"/>
</dbReference>
<dbReference type="AlphaFoldDB" id="D2BHF0"/>
<gene>
    <name evidence="6" type="ordered locus">DhcVS_601</name>
</gene>
<reference evidence="6 7" key="1">
    <citation type="journal article" date="2009" name="PLoS Genet.">
        <title>Localized plasticity in the streamlined genomes of vinyl chloride respiring Dehalococcoides.</title>
        <authorList>
            <person name="McMurdie P.J."/>
            <person name="Behrens S.F."/>
            <person name="Muller J.A."/>
            <person name="Goke J."/>
            <person name="Ritalahti K.M."/>
            <person name="Wagner R."/>
            <person name="Goltsman E."/>
            <person name="Lapidus A."/>
            <person name="Holmes S."/>
            <person name="Loffler F.E."/>
            <person name="Spormann A.M."/>
        </authorList>
    </citation>
    <scope>NUCLEOTIDE SEQUENCE [LARGE SCALE GENOMIC DNA]</scope>
    <source>
        <strain evidence="6 7">VS</strain>
    </source>
</reference>
<dbReference type="GO" id="GO:0000160">
    <property type="term" value="P:phosphorelay signal transduction system"/>
    <property type="evidence" value="ECO:0007669"/>
    <property type="project" value="InterPro"/>
</dbReference>
<accession>D2BHF0</accession>
<dbReference type="SUPFAM" id="SSF52172">
    <property type="entry name" value="CheY-like"/>
    <property type="match status" value="1"/>
</dbReference>
<dbReference type="KEGG" id="dev:DhcVS_601"/>
<dbReference type="eggNOG" id="COG2197">
    <property type="taxonomic scope" value="Bacteria"/>
</dbReference>
<dbReference type="SMART" id="SM00421">
    <property type="entry name" value="HTH_LUXR"/>
    <property type="match status" value="1"/>
</dbReference>
<dbReference type="HOGENOM" id="CLU_000445_90_8_0"/>
<dbReference type="InterPro" id="IPR039420">
    <property type="entry name" value="WalR-like"/>
</dbReference>
<organism evidence="6 7">
    <name type="scientific">Dehalococcoides mccartyi (strain VS)</name>
    <dbReference type="NCBI Taxonomy" id="311424"/>
    <lineage>
        <taxon>Bacteria</taxon>
        <taxon>Bacillati</taxon>
        <taxon>Chloroflexota</taxon>
        <taxon>Dehalococcoidia</taxon>
        <taxon>Dehalococcoidales</taxon>
        <taxon>Dehalococcoidaceae</taxon>
        <taxon>Dehalococcoides</taxon>
    </lineage>
</organism>
<dbReference type="Gene3D" id="3.40.50.2300">
    <property type="match status" value="1"/>
</dbReference>
<evidence type="ECO:0000259" key="4">
    <source>
        <dbReference type="PROSITE" id="PS50043"/>
    </source>
</evidence>
<protein>
    <submittedName>
        <fullName evidence="6">DNA-binding response regulator, LuxR family</fullName>
    </submittedName>
</protein>
<dbReference type="Pfam" id="PF00072">
    <property type="entry name" value="Response_reg"/>
    <property type="match status" value="1"/>
</dbReference>
<evidence type="ECO:0000256" key="2">
    <source>
        <dbReference type="ARBA" id="ARBA00023125"/>
    </source>
</evidence>
<dbReference type="SUPFAM" id="SSF46894">
    <property type="entry name" value="C-terminal effector domain of the bipartite response regulators"/>
    <property type="match status" value="1"/>
</dbReference>
<dbReference type="Pfam" id="PF00196">
    <property type="entry name" value="GerE"/>
    <property type="match status" value="1"/>
</dbReference>
<dbReference type="PRINTS" id="PR00038">
    <property type="entry name" value="HTHLUXR"/>
</dbReference>
<evidence type="ECO:0000259" key="5">
    <source>
        <dbReference type="PROSITE" id="PS50110"/>
    </source>
</evidence>
<dbReference type="CDD" id="cd17535">
    <property type="entry name" value="REC_NarL-like"/>
    <property type="match status" value="1"/>
</dbReference>
<evidence type="ECO:0000256" key="3">
    <source>
        <dbReference type="PROSITE-ProRule" id="PRU00169"/>
    </source>
</evidence>